<dbReference type="Gene3D" id="3.30.1370.10">
    <property type="entry name" value="K Homology domain, type 1"/>
    <property type="match status" value="1"/>
</dbReference>
<dbReference type="InterPro" id="IPR032377">
    <property type="entry name" value="STAR_dimer"/>
</dbReference>
<keyword evidence="5" id="KW-1185">Reference proteome</keyword>
<dbReference type="CTD" id="9444"/>
<sequence>MYNLQMLQMQFTPPPQAAPAPNKMNEMAERPLVQCSPEYLAQLMKDKTSYTMVSSMFVHVERLLDDEINRVRRSLYSITSTSQPLMLPKAEGSLTQMSEKLYVPVKAYPDFNFVGRILGPRGMTAKQLEKDTGCKIMVRGKGSMRDKVKEDMNRGKPNWEHLNEELHVLITVDDTKERAELKLKKACEEIKKLLVPTAEGEDDLKKRQLIELALMKGTYRDNTNKLQTSTGIAATPLTSPRTMQSPAGALIPQPMRSPTPAAQAHMLAPQLLPRMAATTMVNGLGGIQASPTMMHSHDGSNILMPLDPYQQYAFTPAMLEYPPSMSDGTLAGMAPKLRRTIRDHPYQRAMLDPRAAAGN</sequence>
<evidence type="ECO:0000256" key="1">
    <source>
        <dbReference type="ARBA" id="ARBA00022473"/>
    </source>
</evidence>
<dbReference type="GeneID" id="581568"/>
<organism evidence="4 5">
    <name type="scientific">Strongylocentrotus purpuratus</name>
    <name type="common">Purple sea urchin</name>
    <dbReference type="NCBI Taxonomy" id="7668"/>
    <lineage>
        <taxon>Eukaryota</taxon>
        <taxon>Metazoa</taxon>
        <taxon>Echinodermata</taxon>
        <taxon>Eleutherozoa</taxon>
        <taxon>Echinozoa</taxon>
        <taxon>Echinoidea</taxon>
        <taxon>Euechinoidea</taxon>
        <taxon>Echinacea</taxon>
        <taxon>Camarodonta</taxon>
        <taxon>Echinidea</taxon>
        <taxon>Strongylocentrotidae</taxon>
        <taxon>Strongylocentrotus</taxon>
    </lineage>
</organism>
<accession>A0A7M7TGJ6</accession>
<proteinExistence type="predicted"/>
<dbReference type="GO" id="GO:0003723">
    <property type="term" value="F:RNA binding"/>
    <property type="evidence" value="ECO:0007669"/>
    <property type="project" value="UniProtKB-KW"/>
</dbReference>
<protein>
    <recommendedName>
        <fullName evidence="3">K Homology domain-containing protein</fullName>
    </recommendedName>
</protein>
<reference evidence="4" key="2">
    <citation type="submission" date="2021-01" db="UniProtKB">
        <authorList>
            <consortium name="EnsemblMetazoa"/>
        </authorList>
    </citation>
    <scope>IDENTIFICATION</scope>
</reference>
<dbReference type="PANTHER" id="PTHR11208">
    <property type="entry name" value="RNA-BINDING PROTEIN RELATED"/>
    <property type="match status" value="1"/>
</dbReference>
<dbReference type="FunFam" id="3.30.1370.10:FF:000028">
    <property type="entry name" value="protein quaking isoform X2"/>
    <property type="match status" value="1"/>
</dbReference>
<dbReference type="AlphaFoldDB" id="A0A7M7TGJ6"/>
<keyword evidence="2" id="KW-0694">RNA-binding</keyword>
<evidence type="ECO:0000313" key="5">
    <source>
        <dbReference type="Proteomes" id="UP000007110"/>
    </source>
</evidence>
<dbReference type="InterPro" id="IPR036612">
    <property type="entry name" value="KH_dom_type_1_sf"/>
</dbReference>
<dbReference type="Pfam" id="PF16544">
    <property type="entry name" value="STAR_dimer"/>
    <property type="match status" value="1"/>
</dbReference>
<dbReference type="OrthoDB" id="6777263at2759"/>
<dbReference type="PANTHER" id="PTHR11208:SF125">
    <property type="entry name" value="KH DOMAIN-CONTAINING RNA-BINDING PROTEIN QKI"/>
    <property type="match status" value="1"/>
</dbReference>
<name>A0A7M7TGJ6_STRPU</name>
<feature type="domain" description="K Homology" evidence="3">
    <location>
        <begin position="95"/>
        <end position="191"/>
    </location>
</feature>
<dbReference type="Pfam" id="PF22675">
    <property type="entry name" value="KH-I_KHDC4-BBP"/>
    <property type="match status" value="1"/>
</dbReference>
<dbReference type="SMART" id="SM00322">
    <property type="entry name" value="KH"/>
    <property type="match status" value="1"/>
</dbReference>
<dbReference type="EnsemblMetazoa" id="XM_781557">
    <property type="protein sequence ID" value="XP_786650"/>
    <property type="gene ID" value="LOC581568"/>
</dbReference>
<dbReference type="Proteomes" id="UP000007110">
    <property type="component" value="Unassembled WGS sequence"/>
</dbReference>
<dbReference type="SUPFAM" id="SSF54791">
    <property type="entry name" value="Eukaryotic type KH-domain (KH-domain type I)"/>
    <property type="match status" value="1"/>
</dbReference>
<dbReference type="Gene3D" id="1.20.5.4010">
    <property type="match status" value="1"/>
</dbReference>
<keyword evidence="1" id="KW-0217">Developmental protein</keyword>
<dbReference type="InterPro" id="IPR004087">
    <property type="entry name" value="KH_dom"/>
</dbReference>
<evidence type="ECO:0000256" key="2">
    <source>
        <dbReference type="ARBA" id="ARBA00022884"/>
    </source>
</evidence>
<dbReference type="CDD" id="cd22465">
    <property type="entry name" value="KH-I_Hqk"/>
    <property type="match status" value="1"/>
</dbReference>
<evidence type="ECO:0000313" key="4">
    <source>
        <dbReference type="EnsemblMetazoa" id="XP_786650"/>
    </source>
</evidence>
<dbReference type="InterPro" id="IPR055256">
    <property type="entry name" value="KH_1_KHDC4/BBP-like"/>
</dbReference>
<evidence type="ECO:0000259" key="3">
    <source>
        <dbReference type="SMART" id="SM00322"/>
    </source>
</evidence>
<dbReference type="OMA" id="KIRRQDM"/>
<dbReference type="InterPro" id="IPR045071">
    <property type="entry name" value="BBP-like"/>
</dbReference>
<dbReference type="RefSeq" id="XP_786650.2">
    <property type="nucleotide sequence ID" value="XM_781557.5"/>
</dbReference>
<reference evidence="5" key="1">
    <citation type="submission" date="2015-02" db="EMBL/GenBank/DDBJ databases">
        <title>Genome sequencing for Strongylocentrotus purpuratus.</title>
        <authorList>
            <person name="Murali S."/>
            <person name="Liu Y."/>
            <person name="Vee V."/>
            <person name="English A."/>
            <person name="Wang M."/>
            <person name="Skinner E."/>
            <person name="Han Y."/>
            <person name="Muzny D.M."/>
            <person name="Worley K.C."/>
            <person name="Gibbs R.A."/>
        </authorList>
    </citation>
    <scope>NUCLEOTIDE SEQUENCE</scope>
</reference>